<evidence type="ECO:0000256" key="5">
    <source>
        <dbReference type="ARBA" id="ARBA00006388"/>
    </source>
</evidence>
<dbReference type="EC" id="2.3.2.27" evidence="7"/>
<evidence type="ECO:0000256" key="22">
    <source>
        <dbReference type="ARBA" id="ARBA00023204"/>
    </source>
</evidence>
<dbReference type="GO" id="GO:0007035">
    <property type="term" value="P:vacuolar acidification"/>
    <property type="evidence" value="ECO:0007669"/>
    <property type="project" value="TreeGrafter"/>
</dbReference>
<evidence type="ECO:0000256" key="26">
    <source>
        <dbReference type="PROSITE-ProRule" id="PRU00221"/>
    </source>
</evidence>
<dbReference type="GO" id="GO:0006281">
    <property type="term" value="P:DNA repair"/>
    <property type="evidence" value="ECO:0007669"/>
    <property type="project" value="UniProtKB-KW"/>
</dbReference>
<keyword evidence="32" id="KW-1185">Reference proteome</keyword>
<dbReference type="SUPFAM" id="SSF50978">
    <property type="entry name" value="WD40 repeat-like"/>
    <property type="match status" value="1"/>
</dbReference>
<keyword evidence="9" id="KW-0813">Transport</keyword>
<comment type="subcellular location">
    <subcellularLocation>
        <location evidence="2">Membrane</location>
        <topology evidence="2">Multi-pass membrane protein</topology>
    </subcellularLocation>
    <subcellularLocation>
        <location evidence="3">Nucleus</location>
        <location evidence="3">Nucleoplasm</location>
    </subcellularLocation>
</comment>
<dbReference type="InterPro" id="IPR001680">
    <property type="entry name" value="WD40_rpt"/>
</dbReference>
<evidence type="ECO:0000256" key="29">
    <source>
        <dbReference type="SAM" id="Phobius"/>
    </source>
</evidence>
<evidence type="ECO:0000256" key="20">
    <source>
        <dbReference type="ARBA" id="ARBA00023136"/>
    </source>
</evidence>
<accession>A0AAD9CN07</accession>
<dbReference type="InterPro" id="IPR015943">
    <property type="entry name" value="WD40/YVTN_repeat-like_dom_sf"/>
</dbReference>
<evidence type="ECO:0000256" key="28">
    <source>
        <dbReference type="SAM" id="MobiDB-lite"/>
    </source>
</evidence>
<keyword evidence="22" id="KW-0234">DNA repair</keyword>
<dbReference type="InterPro" id="IPR003613">
    <property type="entry name" value="Ubox_domain"/>
</dbReference>
<dbReference type="GO" id="GO:0033179">
    <property type="term" value="C:proton-transporting V-type ATPase, V0 domain"/>
    <property type="evidence" value="ECO:0007669"/>
    <property type="project" value="InterPro"/>
</dbReference>
<dbReference type="Gene3D" id="3.30.40.10">
    <property type="entry name" value="Zinc/RING finger domain, C3HC4 (zinc finger)"/>
    <property type="match status" value="1"/>
</dbReference>
<evidence type="ECO:0000256" key="18">
    <source>
        <dbReference type="ARBA" id="ARBA00022989"/>
    </source>
</evidence>
<dbReference type="Pfam" id="PF04564">
    <property type="entry name" value="U-box"/>
    <property type="match status" value="1"/>
</dbReference>
<dbReference type="PANTHER" id="PTHR11629:SF21">
    <property type="entry name" value="V-TYPE PROTON ATPASE 116 KDA SUBUNIT A 3"/>
    <property type="match status" value="1"/>
</dbReference>
<dbReference type="Pfam" id="PF01496">
    <property type="entry name" value="V_ATPase_I"/>
    <property type="match status" value="1"/>
</dbReference>
<evidence type="ECO:0000256" key="23">
    <source>
        <dbReference type="ARBA" id="ARBA00023242"/>
    </source>
</evidence>
<dbReference type="InterPro" id="IPR055340">
    <property type="entry name" value="RING-Ubox_PRP19"/>
</dbReference>
<dbReference type="SMART" id="SM00504">
    <property type="entry name" value="Ubox"/>
    <property type="match status" value="1"/>
</dbReference>
<dbReference type="GO" id="GO:0008380">
    <property type="term" value="P:RNA splicing"/>
    <property type="evidence" value="ECO:0007669"/>
    <property type="project" value="UniProtKB-KW"/>
</dbReference>
<keyword evidence="18 29" id="KW-1133">Transmembrane helix</keyword>
<dbReference type="FunFam" id="3.30.40.10:FF:000027">
    <property type="entry name" value="Pre-mRNA-processing factor 19, putative"/>
    <property type="match status" value="1"/>
</dbReference>
<dbReference type="PROSITE" id="PS00678">
    <property type="entry name" value="WD_REPEATS_1"/>
    <property type="match status" value="1"/>
</dbReference>
<keyword evidence="15" id="KW-0677">Repeat</keyword>
<keyword evidence="11" id="KW-0507">mRNA processing</keyword>
<feature type="compositionally biased region" description="Low complexity" evidence="28">
    <location>
        <begin position="304"/>
        <end position="317"/>
    </location>
</feature>
<dbReference type="PROSITE" id="PS50082">
    <property type="entry name" value="WD_REPEATS_2"/>
    <property type="match status" value="4"/>
</dbReference>
<comment type="pathway">
    <text evidence="4">Protein modification; protein ubiquitination.</text>
</comment>
<comment type="caution">
    <text evidence="31">The sequence shown here is derived from an EMBL/GenBank/DDBJ whole genome shotgun (WGS) entry which is preliminary data.</text>
</comment>
<feature type="repeat" description="WD" evidence="26">
    <location>
        <begin position="900"/>
        <end position="934"/>
    </location>
</feature>
<feature type="repeat" description="WD" evidence="26">
    <location>
        <begin position="817"/>
        <end position="858"/>
    </location>
</feature>
<reference evidence="31" key="1">
    <citation type="submission" date="2023-04" db="EMBL/GenBank/DDBJ databases">
        <title>Chromosome-level genome of Chaenocephalus aceratus.</title>
        <authorList>
            <person name="Park H."/>
        </authorList>
    </citation>
    <scope>NUCLEOTIDE SEQUENCE</scope>
    <source>
        <strain evidence="31">DE</strain>
        <tissue evidence="31">Muscle</tissue>
    </source>
</reference>
<evidence type="ECO:0000256" key="21">
    <source>
        <dbReference type="ARBA" id="ARBA00023187"/>
    </source>
</evidence>
<dbReference type="GO" id="GO:0005681">
    <property type="term" value="C:spliceosomal complex"/>
    <property type="evidence" value="ECO:0007669"/>
    <property type="project" value="UniProtKB-KW"/>
</dbReference>
<keyword evidence="14" id="KW-0747">Spliceosome</keyword>
<proteinExistence type="inferred from homology"/>
<evidence type="ECO:0000313" key="31">
    <source>
        <dbReference type="EMBL" id="KAK1904232.1"/>
    </source>
</evidence>
<dbReference type="CDD" id="cd00200">
    <property type="entry name" value="WD40"/>
    <property type="match status" value="1"/>
</dbReference>
<dbReference type="InterPro" id="IPR002490">
    <property type="entry name" value="V-ATPase_116kDa_su"/>
</dbReference>
<dbReference type="FunFam" id="2.130.10.10:FF:000043">
    <property type="entry name" value="pre-mRNA-processing factor 19"/>
    <property type="match status" value="1"/>
</dbReference>
<keyword evidence="21" id="KW-0508">mRNA splicing</keyword>
<dbReference type="PROSITE" id="PS50231">
    <property type="entry name" value="RICIN_B_LECTIN"/>
    <property type="match status" value="1"/>
</dbReference>
<evidence type="ECO:0000256" key="13">
    <source>
        <dbReference type="ARBA" id="ARBA00022692"/>
    </source>
</evidence>
<keyword evidence="17" id="KW-0833">Ubl conjugation pathway</keyword>
<dbReference type="InterPro" id="IPR036322">
    <property type="entry name" value="WD40_repeat_dom_sf"/>
</dbReference>
<evidence type="ECO:0000256" key="2">
    <source>
        <dbReference type="ARBA" id="ARBA00004141"/>
    </source>
</evidence>
<keyword evidence="19" id="KW-0406">Ion transport</keyword>
<feature type="transmembrane region" description="Helical" evidence="29">
    <location>
        <begin position="1502"/>
        <end position="1520"/>
    </location>
</feature>
<dbReference type="Pfam" id="PF08606">
    <property type="entry name" value="Prp19"/>
    <property type="match status" value="1"/>
</dbReference>
<feature type="transmembrane region" description="Helical" evidence="29">
    <location>
        <begin position="1600"/>
        <end position="1619"/>
    </location>
</feature>
<feature type="coiled-coil region" evidence="27">
    <location>
        <begin position="1062"/>
        <end position="1096"/>
    </location>
</feature>
<dbReference type="Gene3D" id="2.130.10.10">
    <property type="entry name" value="YVTN repeat-like/Quinoprotein amine dehydrogenase"/>
    <property type="match status" value="1"/>
</dbReference>
<keyword evidence="13 29" id="KW-0812">Transmembrane</keyword>
<evidence type="ECO:0000256" key="9">
    <source>
        <dbReference type="ARBA" id="ARBA00022448"/>
    </source>
</evidence>
<feature type="transmembrane region" description="Helical" evidence="29">
    <location>
        <begin position="1408"/>
        <end position="1426"/>
    </location>
</feature>
<dbReference type="CDD" id="cd16656">
    <property type="entry name" value="RING-Ubox_PRP19"/>
    <property type="match status" value="1"/>
</dbReference>
<keyword evidence="23" id="KW-0539">Nucleus</keyword>
<evidence type="ECO:0000256" key="8">
    <source>
        <dbReference type="ARBA" id="ARBA00015618"/>
    </source>
</evidence>
<comment type="similarity">
    <text evidence="5">Belongs to the WD repeat PRP19 family.</text>
</comment>
<feature type="repeat" description="WD" evidence="26">
    <location>
        <begin position="689"/>
        <end position="730"/>
    </location>
</feature>
<evidence type="ECO:0000256" key="17">
    <source>
        <dbReference type="ARBA" id="ARBA00022786"/>
    </source>
</evidence>
<dbReference type="InterPro" id="IPR019775">
    <property type="entry name" value="WD40_repeat_CS"/>
</dbReference>
<evidence type="ECO:0000256" key="24">
    <source>
        <dbReference type="ARBA" id="ARBA00030492"/>
    </source>
</evidence>
<dbReference type="GO" id="GO:0046961">
    <property type="term" value="F:proton-transporting ATPase activity, rotational mechanism"/>
    <property type="evidence" value="ECO:0007669"/>
    <property type="project" value="InterPro"/>
</dbReference>
<dbReference type="PROSITE" id="PS51698">
    <property type="entry name" value="U_BOX"/>
    <property type="match status" value="1"/>
</dbReference>
<evidence type="ECO:0000256" key="10">
    <source>
        <dbReference type="ARBA" id="ARBA00022574"/>
    </source>
</evidence>
<evidence type="ECO:0000256" key="16">
    <source>
        <dbReference type="ARBA" id="ARBA00022763"/>
    </source>
</evidence>
<dbReference type="Pfam" id="PF24814">
    <property type="entry name" value="WD40_Prp19"/>
    <property type="match status" value="1"/>
</dbReference>
<feature type="compositionally biased region" description="Basic and acidic residues" evidence="28">
    <location>
        <begin position="367"/>
        <end position="382"/>
    </location>
</feature>
<feature type="transmembrane region" description="Helical" evidence="29">
    <location>
        <begin position="1532"/>
        <end position="1559"/>
    </location>
</feature>
<dbReference type="Proteomes" id="UP001228049">
    <property type="component" value="Unassembled WGS sequence"/>
</dbReference>
<dbReference type="GO" id="GO:0016567">
    <property type="term" value="P:protein ubiquitination"/>
    <property type="evidence" value="ECO:0007669"/>
    <property type="project" value="InterPro"/>
</dbReference>
<feature type="transmembrane region" description="Helical" evidence="29">
    <location>
        <begin position="1707"/>
        <end position="1731"/>
    </location>
</feature>
<dbReference type="SMART" id="SM00320">
    <property type="entry name" value="WD40"/>
    <property type="match status" value="7"/>
</dbReference>
<evidence type="ECO:0000256" key="15">
    <source>
        <dbReference type="ARBA" id="ARBA00022737"/>
    </source>
</evidence>
<feature type="region of interest" description="Disordered" evidence="28">
    <location>
        <begin position="288"/>
        <end position="390"/>
    </location>
</feature>
<dbReference type="GO" id="GO:0005654">
    <property type="term" value="C:nucleoplasm"/>
    <property type="evidence" value="ECO:0007669"/>
    <property type="project" value="UniProtKB-SubCell"/>
</dbReference>
<dbReference type="InterPro" id="IPR013915">
    <property type="entry name" value="Prp19_cc"/>
</dbReference>
<sequence length="1775" mass="198784">MLVLREVTHEDQGLYSIKLSSGFTYEAVRLTVSECIKSHHRFYGQNFEHHIPENGSLLEFTPWGAPPEAMPVVLWNRTDPETSDVGRGRLLRAGKVWVAERVTQADQGNYVVRNDRGKVVSRSTLTVRGRSLNVTRFSKESLNLPLFLPVPHARLIFTPTRYPDESSLGPYDPKPPRGPVQLIREGHITDHDMRYRGLVSLGRNGTLNEVVIMRLSARHDGLYEIRDVDGNLVSSTWLQVIEKGGRWRTFLKSITVPSGMFVSLAGFLLFMRRYPNCSLSQIISSLRGNRTLPANPPRVNIQDYSQPSPQPSSYYSHPQPPGTPRKMTPRASPSHTGYSPVMMGSSRAENQEAHRSPARSSPCHNSTTERHTSQNDEEERRISFPVPGASDCLHSSEDCVQFQIKKDGDTKRGQWRTSVAWRRPEKKAQKKRKLISNEVPEHPCVSPVSSQVFERRLIEKYIAENGTDPMNGQPLSEEQLVDIKVSHPIRPKAPSATSIPAILKSLQDEWDAVMLHSFTLRQQLQTTRQELSHALYQHDAACRVIARLTKEVTAAREALATLKPQAGLVAPQAVPASQQNAAGAGGEPMEISEQVGMTPEIIQKLQDKATILTTERKKRGKTVPEELVRSEDLSKYRQVASHAGLHSASVPGILALDLCPSDTNKVLTGGADKNVVVFDKSEEQIVATLKGHTKKVTSVIYHPSASVVFSASPDNTIRVWSVAGGNCVQVVRAHEGGVTGLSLHATGDYLLSSSEDQYWAFSDVQTGRVLTKVTDESAGCALTCAQFHPDGLIFGTGTADSQIKIWDLKERTNVANFPGHSGPVTSIAFSENGYYLATGAQDSSVKLWDLRKLKNFKTINLDNNYEVKSLVFDQSGTYLAVGGSDIRVYICKQWSEVLNFTDHTGLVTGVAFGENAQFLTSAGMDRSLKFYSLSGCSEISGVRPVSLKHSRWESRGFRRQQAVMGSMFRSEEVCLVQLFLQSGSAYNCVSELGELGLVEFRDLNPNVNAFQRKFVGEVRRCEELEKTLSFLDQEIRRSLSPPLQGPLPPPCPSPLSPQPRELITIEEECERLARELKEVSRNRDSLRAQMTQLSQYQGVLTRTHSLTASLAPPPVLETQGLFDNRQDVHLSFVAGVVHPWKVPSFERLLWRACRGYIIVDFREMEDRLEHPDTGEMVQWTVFLISYWGDQIGQKVKKICDCFRTQTFAYPESTAEREDILQGLQGRIEDIKSVLLQTESFLQQLLMRVVAVLPQWKVCVQKCKAVQTVLNLCSPSVTDKCLIAEAWCPITKLPELQSALREGGRKSGSSVDSFYNRLPSSTPPPTLFPINSFTAGFQNIVDAYGVASYREVNPAVYTIITFPFLFAVMFGDVGHGLLMTLGALWMVLEEKDPKLRNNDNEIWRMMFGGRYLILLMGLFSIYTGAIYNECFSRGLSPFNSGWHVGPMFEKNIWNASVLAGNKFLSMDPVVSGVFKAPYPFGIDPVWGMSNNKLTFLNSYKMKMSVIIGVIHMTFGVCLSFFNYWHFGKRSSILFVLIPELFFMLCLFGYLIFMVIFKWIAYSPAESKMAPSILIHFIDMFLFTDNPENPKLYGGQTQVQQILVVLALCSVPVLLFGKPTYEYITFKRRRRQLQGGDRRPLMADEGSINEFDATDVFMHQAIHTIEYCLGCISNTASYLRLWALSLAHAQLSEVLWVMVMRIALRWDGYVGSAVLFVVFAFFAVLTVCILLVMEGLSAFLHALRLHWVEFQNKFYSGTGYKLSPFSFSSIISGSAAI</sequence>
<evidence type="ECO:0000256" key="12">
    <source>
        <dbReference type="ARBA" id="ARBA00022679"/>
    </source>
</evidence>
<dbReference type="GO" id="GO:0016471">
    <property type="term" value="C:vacuolar proton-transporting V-type ATPase complex"/>
    <property type="evidence" value="ECO:0007669"/>
    <property type="project" value="TreeGrafter"/>
</dbReference>
<dbReference type="PANTHER" id="PTHR11629">
    <property type="entry name" value="VACUOLAR PROTON ATPASES"/>
    <property type="match status" value="1"/>
</dbReference>
<evidence type="ECO:0000256" key="25">
    <source>
        <dbReference type="ARBA" id="ARBA00032682"/>
    </source>
</evidence>
<evidence type="ECO:0000256" key="11">
    <source>
        <dbReference type="ARBA" id="ARBA00022664"/>
    </source>
</evidence>
<gene>
    <name evidence="31" type="ORF">KUDE01_011415</name>
</gene>
<dbReference type="PROSITE" id="PS50294">
    <property type="entry name" value="WD_REPEATS_REGION"/>
    <property type="match status" value="2"/>
</dbReference>
<dbReference type="GO" id="GO:0061630">
    <property type="term" value="F:ubiquitin protein ligase activity"/>
    <property type="evidence" value="ECO:0007669"/>
    <property type="project" value="UniProtKB-EC"/>
</dbReference>
<dbReference type="SUPFAM" id="SSF57850">
    <property type="entry name" value="RING/U-box"/>
    <property type="match status" value="1"/>
</dbReference>
<comment type="catalytic activity">
    <reaction evidence="1">
        <text>S-ubiquitinyl-[E2 ubiquitin-conjugating enzyme]-L-cysteine + [acceptor protein]-L-lysine = [E2 ubiquitin-conjugating enzyme]-L-cysteine + N(6)-ubiquitinyl-[acceptor protein]-L-lysine.</text>
        <dbReference type="EC" id="2.3.2.27"/>
    </reaction>
</comment>
<dbReference type="InterPro" id="IPR013083">
    <property type="entry name" value="Znf_RING/FYVE/PHD"/>
</dbReference>
<evidence type="ECO:0000256" key="14">
    <source>
        <dbReference type="ARBA" id="ARBA00022728"/>
    </source>
</evidence>
<dbReference type="PRINTS" id="PR00320">
    <property type="entry name" value="GPROTEINBRPT"/>
</dbReference>
<evidence type="ECO:0000256" key="27">
    <source>
        <dbReference type="SAM" id="Coils"/>
    </source>
</evidence>
<evidence type="ECO:0000256" key="1">
    <source>
        <dbReference type="ARBA" id="ARBA00000900"/>
    </source>
</evidence>
<keyword evidence="10 26" id="KW-0853">WD repeat</keyword>
<dbReference type="InterPro" id="IPR020472">
    <property type="entry name" value="WD40_PAC1"/>
</dbReference>
<evidence type="ECO:0000259" key="30">
    <source>
        <dbReference type="PROSITE" id="PS51698"/>
    </source>
</evidence>
<keyword evidence="16" id="KW-0227">DNA damage</keyword>
<keyword evidence="12" id="KW-0808">Transferase</keyword>
<dbReference type="GO" id="GO:0051117">
    <property type="term" value="F:ATPase binding"/>
    <property type="evidence" value="ECO:0007669"/>
    <property type="project" value="TreeGrafter"/>
</dbReference>
<evidence type="ECO:0000313" key="32">
    <source>
        <dbReference type="Proteomes" id="UP001228049"/>
    </source>
</evidence>
<dbReference type="EMBL" id="JASDAP010000004">
    <property type="protein sequence ID" value="KAK1904232.1"/>
    <property type="molecule type" value="Genomic_DNA"/>
</dbReference>
<evidence type="ECO:0000256" key="3">
    <source>
        <dbReference type="ARBA" id="ARBA00004642"/>
    </source>
</evidence>
<comment type="similarity">
    <text evidence="6">Belongs to the V-ATPase 116 kDa subunit family.</text>
</comment>
<dbReference type="GO" id="GO:0005886">
    <property type="term" value="C:plasma membrane"/>
    <property type="evidence" value="ECO:0007669"/>
    <property type="project" value="TreeGrafter"/>
</dbReference>
<evidence type="ECO:0000256" key="6">
    <source>
        <dbReference type="ARBA" id="ARBA00009904"/>
    </source>
</evidence>
<keyword evidence="27" id="KW-0175">Coiled coil</keyword>
<evidence type="ECO:0000256" key="4">
    <source>
        <dbReference type="ARBA" id="ARBA00004906"/>
    </source>
</evidence>
<feature type="transmembrane region" description="Helical" evidence="29">
    <location>
        <begin position="1363"/>
        <end position="1387"/>
    </location>
</feature>
<organism evidence="31 32">
    <name type="scientific">Dissostichus eleginoides</name>
    <name type="common">Patagonian toothfish</name>
    <name type="synonym">Dissostichus amissus</name>
    <dbReference type="NCBI Taxonomy" id="100907"/>
    <lineage>
        <taxon>Eukaryota</taxon>
        <taxon>Metazoa</taxon>
        <taxon>Chordata</taxon>
        <taxon>Craniata</taxon>
        <taxon>Vertebrata</taxon>
        <taxon>Euteleostomi</taxon>
        <taxon>Actinopterygii</taxon>
        <taxon>Neopterygii</taxon>
        <taxon>Teleostei</taxon>
        <taxon>Neoteleostei</taxon>
        <taxon>Acanthomorphata</taxon>
        <taxon>Eupercaria</taxon>
        <taxon>Perciformes</taxon>
        <taxon>Notothenioidei</taxon>
        <taxon>Nototheniidae</taxon>
        <taxon>Dissostichus</taxon>
    </lineage>
</organism>
<feature type="domain" description="U-box" evidence="30">
    <location>
        <begin position="435"/>
        <end position="501"/>
    </location>
</feature>
<dbReference type="GO" id="GO:0006397">
    <property type="term" value="P:mRNA processing"/>
    <property type="evidence" value="ECO:0007669"/>
    <property type="project" value="UniProtKB-KW"/>
</dbReference>
<feature type="region of interest" description="Disordered" evidence="28">
    <location>
        <begin position="404"/>
        <end position="433"/>
    </location>
</feature>
<protein>
    <recommendedName>
        <fullName evidence="8">Pre-mRNA-processing factor 19</fullName>
        <ecNumber evidence="7">2.3.2.27</ecNumber>
    </recommendedName>
    <alternativeName>
        <fullName evidence="24">PRP19/PSO4 homolog</fullName>
    </alternativeName>
    <alternativeName>
        <fullName evidence="25">RING-type E3 ubiquitin transferase PRP19</fullName>
    </alternativeName>
</protein>
<name>A0AAD9CN07_DISEL</name>
<evidence type="ECO:0000256" key="19">
    <source>
        <dbReference type="ARBA" id="ARBA00023065"/>
    </source>
</evidence>
<keyword evidence="20 29" id="KW-0472">Membrane</keyword>
<evidence type="ECO:0000256" key="7">
    <source>
        <dbReference type="ARBA" id="ARBA00012483"/>
    </source>
</evidence>
<feature type="repeat" description="WD" evidence="26">
    <location>
        <begin position="782"/>
        <end position="816"/>
    </location>
</feature>